<dbReference type="AlphaFoldDB" id="A0AA36J7V5"/>
<accession>A0AA36J7V5</accession>
<feature type="domain" description="DUF4246" evidence="1">
    <location>
        <begin position="348"/>
        <end position="496"/>
    </location>
</feature>
<dbReference type="PANTHER" id="PTHR33119">
    <property type="entry name" value="IFI3P"/>
    <property type="match status" value="1"/>
</dbReference>
<reference evidence="2" key="1">
    <citation type="submission" date="2023-08" db="EMBL/GenBank/DDBJ databases">
        <authorList>
            <person name="Chen Y."/>
            <person name="Shah S."/>
            <person name="Dougan E. K."/>
            <person name="Thang M."/>
            <person name="Chan C."/>
        </authorList>
    </citation>
    <scope>NUCLEOTIDE SEQUENCE</scope>
</reference>
<dbReference type="Pfam" id="PF14033">
    <property type="entry name" value="DUF4246"/>
    <property type="match status" value="1"/>
</dbReference>
<protein>
    <recommendedName>
        <fullName evidence="1">DUF4246 domain-containing protein</fullName>
    </recommendedName>
</protein>
<dbReference type="InterPro" id="IPR049192">
    <property type="entry name" value="DUF4246_C"/>
</dbReference>
<evidence type="ECO:0000313" key="2">
    <source>
        <dbReference type="EMBL" id="CAJ1400692.1"/>
    </source>
</evidence>
<dbReference type="PANTHER" id="PTHR33119:SF1">
    <property type="entry name" value="FE2OG DIOXYGENASE DOMAIN-CONTAINING PROTEIN"/>
    <property type="match status" value="1"/>
</dbReference>
<name>A0AA36J7V5_9DINO</name>
<proteinExistence type="predicted"/>
<organism evidence="2 3">
    <name type="scientific">Effrenium voratum</name>
    <dbReference type="NCBI Taxonomy" id="2562239"/>
    <lineage>
        <taxon>Eukaryota</taxon>
        <taxon>Sar</taxon>
        <taxon>Alveolata</taxon>
        <taxon>Dinophyceae</taxon>
        <taxon>Suessiales</taxon>
        <taxon>Symbiodiniaceae</taxon>
        <taxon>Effrenium</taxon>
    </lineage>
</organism>
<dbReference type="InterPro" id="IPR025340">
    <property type="entry name" value="DUF4246"/>
</dbReference>
<comment type="caution">
    <text evidence="2">The sequence shown here is derived from an EMBL/GenBank/DDBJ whole genome shotgun (WGS) entry which is preliminary data.</text>
</comment>
<gene>
    <name evidence="2" type="ORF">EVOR1521_LOCUS23989</name>
</gene>
<dbReference type="EMBL" id="CAUJNA010003381">
    <property type="protein sequence ID" value="CAJ1400692.1"/>
    <property type="molecule type" value="Genomic_DNA"/>
</dbReference>
<dbReference type="Proteomes" id="UP001178507">
    <property type="component" value="Unassembled WGS sequence"/>
</dbReference>
<evidence type="ECO:0000313" key="3">
    <source>
        <dbReference type="Proteomes" id="UP001178507"/>
    </source>
</evidence>
<evidence type="ECO:0000259" key="1">
    <source>
        <dbReference type="Pfam" id="PF14033"/>
    </source>
</evidence>
<keyword evidence="3" id="KW-1185">Reference proteome</keyword>
<sequence>MASLSWSYPRALHERMIFFTEGELAEAKEKQDRGSGYEDDSQDDDWYPIPPPPVRYQIMSLSQSDRGILGTNLAGAEICLVPKEHLPTKLTAQCLLELVANSLGASVQEMALMREVGGSNLAGDEPIDEVDTLVVKQAVGEADGTRPVVCQRAQGEYFEPSLGEGSVDINLEDLPQDGCIQAIKENRPFVTDSKGEMCWHAYSRTQVVTYRTGRDEMLKPLGYFPLQPAWKLPLTARQSGGFRCDVWSASITLPRIKELLDKHALLTNDRPIPRYQMIVDPNQFVQPTPAGPVWVPCEFDVAPDGSVALVGGERGHEYPQLAREVAAPVLAAAVPLLAKLRRPQLLLEDQRLQAVFKAQRIIVPGAAGDSADAEYLGLWHVDGHRERVVAVVLYYYHVDESLSGGDMEFCGREPMDVLGYGDCSNNYEQFDAGSLRQAFREGPETIVHNCRVPIGNGTLLVFSNYQMAHRVLRMVNSSKTEASRDFVALFVLDPAFPPLRPAKSVLAQSYLTSRALKPLAPAVGRILEYAGTKQSGRTLKAQRNLLLKEQLQPTGEFCGGSNVHATGNGCYTMVGWLHKLLEEDDEWLELLEDWNGHKWLSALNVPAKKHDRGMSEVFSLDEAEVTQRLKEFGDQLTHDSTGLDSGTSTAGK</sequence>